<keyword evidence="2" id="KW-1185">Reference proteome</keyword>
<organism evidence="1 2">
    <name type="scientific">Breoghania corrubedonensis</name>
    <dbReference type="NCBI Taxonomy" id="665038"/>
    <lineage>
        <taxon>Bacteria</taxon>
        <taxon>Pseudomonadati</taxon>
        <taxon>Pseudomonadota</taxon>
        <taxon>Alphaproteobacteria</taxon>
        <taxon>Hyphomicrobiales</taxon>
        <taxon>Stappiaceae</taxon>
        <taxon>Breoghania</taxon>
    </lineage>
</organism>
<accession>A0A2T5V4L3</accession>
<evidence type="ECO:0000313" key="1">
    <source>
        <dbReference type="EMBL" id="PTW58705.1"/>
    </source>
</evidence>
<gene>
    <name evidence="1" type="ORF">C8N35_1096</name>
</gene>
<comment type="caution">
    <text evidence="1">The sequence shown here is derived from an EMBL/GenBank/DDBJ whole genome shotgun (WGS) entry which is preliminary data.</text>
</comment>
<dbReference type="Proteomes" id="UP000244081">
    <property type="component" value="Unassembled WGS sequence"/>
</dbReference>
<dbReference type="AlphaFoldDB" id="A0A2T5V4L3"/>
<proteinExistence type="predicted"/>
<dbReference type="EMBL" id="QAYG01000009">
    <property type="protein sequence ID" value="PTW58705.1"/>
    <property type="molecule type" value="Genomic_DNA"/>
</dbReference>
<protein>
    <submittedName>
        <fullName evidence="1">Uncharacterized protein</fullName>
    </submittedName>
</protein>
<name>A0A2T5V4L3_9HYPH</name>
<sequence length="41" mass="4173">MAAFAMSPAVAAAGLGDVYLECGNGERQSVAGKYRVPTEAI</sequence>
<evidence type="ECO:0000313" key="2">
    <source>
        <dbReference type="Proteomes" id="UP000244081"/>
    </source>
</evidence>
<reference evidence="1 2" key="1">
    <citation type="submission" date="2018-04" db="EMBL/GenBank/DDBJ databases">
        <title>Genomic Encyclopedia of Archaeal and Bacterial Type Strains, Phase II (KMG-II): from individual species to whole genera.</title>
        <authorList>
            <person name="Goeker M."/>
        </authorList>
    </citation>
    <scope>NUCLEOTIDE SEQUENCE [LARGE SCALE GENOMIC DNA]</scope>
    <source>
        <strain evidence="1 2">DSM 23382</strain>
    </source>
</reference>